<dbReference type="EMBL" id="FOSB01000013">
    <property type="protein sequence ID" value="SFK40116.1"/>
    <property type="molecule type" value="Genomic_DNA"/>
</dbReference>
<dbReference type="InterPro" id="IPR013976">
    <property type="entry name" value="HDOD"/>
</dbReference>
<dbReference type="SUPFAM" id="SSF141868">
    <property type="entry name" value="EAL domain-like"/>
    <property type="match status" value="1"/>
</dbReference>
<evidence type="ECO:0000259" key="1">
    <source>
        <dbReference type="PROSITE" id="PS50883"/>
    </source>
</evidence>
<accession>A0A1I3Z920</accession>
<dbReference type="InterPro" id="IPR014408">
    <property type="entry name" value="dGMP_Pdiesterase_EAL/HD-GYP"/>
</dbReference>
<dbReference type="SMART" id="SM00052">
    <property type="entry name" value="EAL"/>
    <property type="match status" value="1"/>
</dbReference>
<feature type="domain" description="EAL" evidence="1">
    <location>
        <begin position="1"/>
        <end position="206"/>
    </location>
</feature>
<organism evidence="3 4">
    <name type="scientific">Halobacillus dabanensis</name>
    <dbReference type="NCBI Taxonomy" id="240302"/>
    <lineage>
        <taxon>Bacteria</taxon>
        <taxon>Bacillati</taxon>
        <taxon>Bacillota</taxon>
        <taxon>Bacilli</taxon>
        <taxon>Bacillales</taxon>
        <taxon>Bacillaceae</taxon>
        <taxon>Halobacillus</taxon>
    </lineage>
</organism>
<sequence length="418" mass="48409">MEVFVARQPILTVENDVYGYELLYRNSEENRFVPMDGSQATSEVLMNSFFTIGLDRLSENKPCFINFTEDLLLEKVPEYFNPDQLFVEILEHVSFSMDIIKVCRELKEKGYRIALDDIINIDQPSLFELLPYVHILKVDIRSVTDENRKKIIQLAEEYDLRLLAEKVETNEEHQRCVAEGFSLFQGFYFSKPVIVKGLDIPFFSSTYFQMIKELSLSEDEINIEKMTGLLEQDIGLTYKLLRLINSSQRRTKVPIRSIKQAVVLLGPESLKKWLYVLSIEQTSTIRTPQSQLVIKTSLVRAKMCEQIAVRIRAKEKSDGYFLTGFLSLVDVMVQRPVNEVIESLPLDEGIKQCMQGCKNAYRKVLDLAIRMEKADFEGLESILKNDHLSFTEVFEIYGQAIAWTEKLYQDHFKVKVKG</sequence>
<dbReference type="InterPro" id="IPR035919">
    <property type="entry name" value="EAL_sf"/>
</dbReference>
<dbReference type="Pfam" id="PF00563">
    <property type="entry name" value="EAL"/>
    <property type="match status" value="1"/>
</dbReference>
<protein>
    <submittedName>
        <fullName evidence="3">EAL and modified HD-GYP domain-containing signal transduction protein</fullName>
    </submittedName>
</protein>
<dbReference type="Gene3D" id="1.10.3210.10">
    <property type="entry name" value="Hypothetical protein af1432"/>
    <property type="match status" value="1"/>
</dbReference>
<feature type="domain" description="HDOD" evidence="2">
    <location>
        <begin position="200"/>
        <end position="392"/>
    </location>
</feature>
<evidence type="ECO:0000313" key="4">
    <source>
        <dbReference type="Proteomes" id="UP000183557"/>
    </source>
</evidence>
<dbReference type="RefSeq" id="WP_075037905.1">
    <property type="nucleotide sequence ID" value="NZ_FOSB01000013.1"/>
</dbReference>
<dbReference type="Proteomes" id="UP000183557">
    <property type="component" value="Unassembled WGS sequence"/>
</dbReference>
<dbReference type="PROSITE" id="PS50883">
    <property type="entry name" value="EAL"/>
    <property type="match status" value="1"/>
</dbReference>
<dbReference type="AlphaFoldDB" id="A0A1I3Z920"/>
<dbReference type="InterPro" id="IPR001633">
    <property type="entry name" value="EAL_dom"/>
</dbReference>
<dbReference type="PIRSF" id="PIRSF003180">
    <property type="entry name" value="DiGMPpdiest_YuxH"/>
    <property type="match status" value="1"/>
</dbReference>
<gene>
    <name evidence="3" type="ORF">SAMN04487936_11319</name>
</gene>
<dbReference type="Gene3D" id="3.20.20.450">
    <property type="entry name" value="EAL domain"/>
    <property type="match status" value="1"/>
</dbReference>
<dbReference type="SUPFAM" id="SSF109604">
    <property type="entry name" value="HD-domain/PDEase-like"/>
    <property type="match status" value="1"/>
</dbReference>
<proteinExistence type="predicted"/>
<dbReference type="InterPro" id="IPR052340">
    <property type="entry name" value="RNase_Y/CdgJ"/>
</dbReference>
<keyword evidence="4" id="KW-1185">Reference proteome</keyword>
<dbReference type="Pfam" id="PF08668">
    <property type="entry name" value="HDOD"/>
    <property type="match status" value="1"/>
</dbReference>
<dbReference type="PROSITE" id="PS51833">
    <property type="entry name" value="HDOD"/>
    <property type="match status" value="1"/>
</dbReference>
<reference evidence="4" key="1">
    <citation type="submission" date="2016-10" db="EMBL/GenBank/DDBJ databases">
        <authorList>
            <person name="Varghese N."/>
            <person name="Submissions S."/>
        </authorList>
    </citation>
    <scope>NUCLEOTIDE SEQUENCE [LARGE SCALE GENOMIC DNA]</scope>
    <source>
        <strain evidence="4">CGMCC 1.3704</strain>
    </source>
</reference>
<name>A0A1I3Z920_HALDA</name>
<dbReference type="PANTHER" id="PTHR33525:SF4">
    <property type="entry name" value="CYCLIC DI-GMP PHOSPHODIESTERASE CDGJ"/>
    <property type="match status" value="1"/>
</dbReference>
<dbReference type="OrthoDB" id="9804751at2"/>
<dbReference type="PANTHER" id="PTHR33525">
    <property type="match status" value="1"/>
</dbReference>
<evidence type="ECO:0000313" key="3">
    <source>
        <dbReference type="EMBL" id="SFK40116.1"/>
    </source>
</evidence>
<evidence type="ECO:0000259" key="2">
    <source>
        <dbReference type="PROSITE" id="PS51833"/>
    </source>
</evidence>